<sequence length="1030" mass="119734">MNSTSILLASNLPFSTHSTTYRRHFHRLPAISTSLSSILRNHCSFPHFLSCHPKLCSSHSPSPSISTRRPTSSDFAKSLLTSALFGVAVSSVSLFCLLTPLPLHASVAAPSVEEDQLGKMKERGGGGRRHEYEDYTDELLETASVLVRRIEEVRKSGNGDLESVENALLDVKKERTRISEMLVGMLREEMRVSGMEKCELLDRLEIVFQSGLAAVKEQDHLLKLLEIAKKKREEGIKKREEEANIINMASMMEEEVDGVEMADKKIEVFEEVKGDVYKEAEGFRVFEEKNVELEKVNREISDLQAMVIGLEGEKQEGKEDYNVLMDAKITPLKRRIQNLEKKRKKIEEEDVDKLNEKITVLEITINDLNEEYNGIWERIDELDDEDDRKETMLGSIGIKELNFVVKESEILVEKFRVLLNQERSGSHQKDSIGLSKHQIVKDLESVQKKYLEQTILPQVIDVKKESEQIISNTNTYVFMDNIKKSFKDSRQTQRNLENHIRKKFKGYGEERSFFIKTPDEEIVKGFPEVELKWMFGQKEVTVPKAHRLRLLHGWKKWREEAKANLKKDLIKNPEHGRQYIAQRQESILTDRDRLVSKTYFNDEKKRWEMNPDAVPYAVSKKLLDRVRIRHDWAAMFVSIKGDDEEYFVDIKLFDLLYEDSGGFDALYVKLMASGIPTVVHFMRIPLAEMNIRQQIFFIARVSYTFLKELWKTKIVTRESQRVFSFIKDTNDDFLVTFVFPVLEFVIPLSIKERIGMAWPEEVDQFLGSTWYLKWQTESQESYASRQSEGIKWYLWVFIRCIVYAYVLFHIIRFMKRRVPRLLGFGPYRIDPNLIKLGRVKYYFNFKKRKVIRKKKQGFDPIKSAFDEMKRVKNPPIQLDEFASIDSMKEEINEVVEFLQNPTVFMEMGARAPRGVLLVGERGIGKTSLALAIAAKAKVPLVEIKANQLEAGLWVGQSASNVRELFQTARDMAPVIIFVEDFDQFAGVRGKFIHTKKQDHEAFINQLLVELDGYKQYILYIIFFFMKLNFH</sequence>
<dbReference type="InterPro" id="IPR003959">
    <property type="entry name" value="ATPase_AAA_core"/>
</dbReference>
<reference evidence="5" key="1">
    <citation type="journal article" date="2016" name="Nature">
        <title>The genome of the seagrass Zostera marina reveals angiosperm adaptation to the sea.</title>
        <authorList>
            <person name="Olsen J.L."/>
            <person name="Rouze P."/>
            <person name="Verhelst B."/>
            <person name="Lin Y.-C."/>
            <person name="Bayer T."/>
            <person name="Collen J."/>
            <person name="Dattolo E."/>
            <person name="De Paoli E."/>
            <person name="Dittami S."/>
            <person name="Maumus F."/>
            <person name="Michel G."/>
            <person name="Kersting A."/>
            <person name="Lauritano C."/>
            <person name="Lohaus R."/>
            <person name="Toepel M."/>
            <person name="Tonon T."/>
            <person name="Vanneste K."/>
            <person name="Amirebrahimi M."/>
            <person name="Brakel J."/>
            <person name="Bostroem C."/>
            <person name="Chovatia M."/>
            <person name="Grimwood J."/>
            <person name="Jenkins J.W."/>
            <person name="Jueterbock A."/>
            <person name="Mraz A."/>
            <person name="Stam W.T."/>
            <person name="Tice H."/>
            <person name="Bornberg-Bauer E."/>
            <person name="Green P.J."/>
            <person name="Pearson G.A."/>
            <person name="Procaccini G."/>
            <person name="Duarte C.M."/>
            <person name="Schmutz J."/>
            <person name="Reusch T.B.H."/>
            <person name="Van de Peer Y."/>
        </authorList>
    </citation>
    <scope>NUCLEOTIDE SEQUENCE [LARGE SCALE GENOMIC DNA]</scope>
    <source>
        <strain evidence="5">cv. Finnish</strain>
    </source>
</reference>
<dbReference type="OrthoDB" id="770894at2759"/>
<dbReference type="STRING" id="29655.A0A0K9Q3Q7"/>
<keyword evidence="2" id="KW-0812">Transmembrane</keyword>
<evidence type="ECO:0000256" key="1">
    <source>
        <dbReference type="SAM" id="Coils"/>
    </source>
</evidence>
<evidence type="ECO:0000313" key="5">
    <source>
        <dbReference type="Proteomes" id="UP000036987"/>
    </source>
</evidence>
<feature type="domain" description="AAA+ ATPase" evidence="3">
    <location>
        <begin position="911"/>
        <end position="1012"/>
    </location>
</feature>
<dbReference type="Pfam" id="PF00004">
    <property type="entry name" value="AAA"/>
    <property type="match status" value="1"/>
</dbReference>
<feature type="transmembrane region" description="Helical" evidence="2">
    <location>
        <begin position="792"/>
        <end position="811"/>
    </location>
</feature>
<evidence type="ECO:0000256" key="2">
    <source>
        <dbReference type="SAM" id="Phobius"/>
    </source>
</evidence>
<keyword evidence="5" id="KW-1185">Reference proteome</keyword>
<keyword evidence="1" id="KW-0175">Coiled coil</keyword>
<dbReference type="GO" id="GO:0016887">
    <property type="term" value="F:ATP hydrolysis activity"/>
    <property type="evidence" value="ECO:0007669"/>
    <property type="project" value="InterPro"/>
</dbReference>
<dbReference type="SMART" id="SM00382">
    <property type="entry name" value="AAA"/>
    <property type="match status" value="1"/>
</dbReference>
<dbReference type="InterPro" id="IPR003593">
    <property type="entry name" value="AAA+_ATPase"/>
</dbReference>
<dbReference type="EMBL" id="LFYR01000113">
    <property type="protein sequence ID" value="KMZ75814.1"/>
    <property type="molecule type" value="Genomic_DNA"/>
</dbReference>
<dbReference type="Proteomes" id="UP000036987">
    <property type="component" value="Unassembled WGS sequence"/>
</dbReference>
<keyword evidence="2" id="KW-0472">Membrane</keyword>
<comment type="caution">
    <text evidence="4">The sequence shown here is derived from an EMBL/GenBank/DDBJ whole genome shotgun (WGS) entry which is preliminary data.</text>
</comment>
<organism evidence="4 5">
    <name type="scientific">Zostera marina</name>
    <name type="common">Eelgrass</name>
    <dbReference type="NCBI Taxonomy" id="29655"/>
    <lineage>
        <taxon>Eukaryota</taxon>
        <taxon>Viridiplantae</taxon>
        <taxon>Streptophyta</taxon>
        <taxon>Embryophyta</taxon>
        <taxon>Tracheophyta</taxon>
        <taxon>Spermatophyta</taxon>
        <taxon>Magnoliopsida</taxon>
        <taxon>Liliopsida</taxon>
        <taxon>Zosteraceae</taxon>
        <taxon>Zostera</taxon>
    </lineage>
</organism>
<dbReference type="AlphaFoldDB" id="A0A0K9Q3Q7"/>
<gene>
    <name evidence="4" type="ORF">ZOSMA_10G00820</name>
</gene>
<dbReference type="PANTHER" id="PTHR23076:SF58">
    <property type="entry name" value="INACTIVE ATP-DEPENDENT ZINC METALLOPROTEASE FTSHI 5, CHLOROPLASTIC-RELATED"/>
    <property type="match status" value="1"/>
</dbReference>
<dbReference type="SUPFAM" id="SSF52540">
    <property type="entry name" value="P-loop containing nucleoside triphosphate hydrolases"/>
    <property type="match status" value="1"/>
</dbReference>
<dbReference type="GO" id="GO:0005524">
    <property type="term" value="F:ATP binding"/>
    <property type="evidence" value="ECO:0007669"/>
    <property type="project" value="InterPro"/>
</dbReference>
<protein>
    <recommendedName>
        <fullName evidence="3">AAA+ ATPase domain-containing protein</fullName>
    </recommendedName>
</protein>
<dbReference type="Gene3D" id="3.40.50.300">
    <property type="entry name" value="P-loop containing nucleotide triphosphate hydrolases"/>
    <property type="match status" value="1"/>
</dbReference>
<accession>A0A0K9Q3Q7</accession>
<proteinExistence type="predicted"/>
<dbReference type="FunFam" id="3.40.50.300:FF:002568">
    <property type="entry name" value="Cell division protein (FtsH)"/>
    <property type="match status" value="1"/>
</dbReference>
<evidence type="ECO:0000259" key="3">
    <source>
        <dbReference type="SMART" id="SM00382"/>
    </source>
</evidence>
<dbReference type="PANTHER" id="PTHR23076">
    <property type="entry name" value="METALLOPROTEASE M41 FTSH"/>
    <property type="match status" value="1"/>
</dbReference>
<feature type="coiled-coil region" evidence="1">
    <location>
        <begin position="286"/>
        <end position="385"/>
    </location>
</feature>
<name>A0A0K9Q3Q7_ZOSMR</name>
<keyword evidence="2" id="KW-1133">Transmembrane helix</keyword>
<evidence type="ECO:0000313" key="4">
    <source>
        <dbReference type="EMBL" id="KMZ75814.1"/>
    </source>
</evidence>
<dbReference type="InterPro" id="IPR027417">
    <property type="entry name" value="P-loop_NTPase"/>
</dbReference>